<dbReference type="CDD" id="cd01715">
    <property type="entry name" value="ETF_alpha"/>
    <property type="match status" value="1"/>
</dbReference>
<keyword evidence="4" id="KW-0274">FAD</keyword>
<dbReference type="InterPro" id="IPR018206">
    <property type="entry name" value="ETF_asu_C_CS"/>
</dbReference>
<dbReference type="Pfam" id="PF01012">
    <property type="entry name" value="ETF"/>
    <property type="match status" value="1"/>
</dbReference>
<dbReference type="PIRSF" id="PIRSF000089">
    <property type="entry name" value="Electra_flavoP_a"/>
    <property type="match status" value="1"/>
</dbReference>
<gene>
    <name evidence="7" type="primary">etfA1</name>
    <name evidence="7" type="ORF">DSLASN_35400</name>
</gene>
<evidence type="ECO:0000313" key="8">
    <source>
        <dbReference type="Proteomes" id="UP001320148"/>
    </source>
</evidence>
<proteinExistence type="inferred from homology"/>
<reference evidence="7 8" key="1">
    <citation type="submission" date="2021-02" db="EMBL/GenBank/DDBJ databases">
        <title>Complete genome of Desulfoluna sp. strain ASN36.</title>
        <authorList>
            <person name="Takahashi A."/>
            <person name="Kojima H."/>
            <person name="Fukui M."/>
        </authorList>
    </citation>
    <scope>NUCLEOTIDE SEQUENCE [LARGE SCALE GENOMIC DNA]</scope>
    <source>
        <strain evidence="7 8">ASN36</strain>
    </source>
</reference>
<dbReference type="Proteomes" id="UP001320148">
    <property type="component" value="Chromosome"/>
</dbReference>
<keyword evidence="5" id="KW-0249">Electron transport</keyword>
<dbReference type="SUPFAM" id="SSF52467">
    <property type="entry name" value="DHS-like NAD/FAD-binding domain"/>
    <property type="match status" value="1"/>
</dbReference>
<dbReference type="Gene3D" id="3.40.50.620">
    <property type="entry name" value="HUPs"/>
    <property type="match status" value="1"/>
</dbReference>
<dbReference type="PANTHER" id="PTHR43153:SF1">
    <property type="entry name" value="ELECTRON TRANSFER FLAVOPROTEIN SUBUNIT ALPHA, MITOCHONDRIAL"/>
    <property type="match status" value="1"/>
</dbReference>
<evidence type="ECO:0000313" key="7">
    <source>
        <dbReference type="EMBL" id="BCS97908.1"/>
    </source>
</evidence>
<accession>A0ABN6F7A8</accession>
<dbReference type="InterPro" id="IPR014730">
    <property type="entry name" value="ETF_a/b_N"/>
</dbReference>
<protein>
    <submittedName>
        <fullName evidence="7">Electron transfer flavoprotein subunit alpha</fullName>
    </submittedName>
</protein>
<keyword evidence="2" id="KW-0813">Transport</keyword>
<evidence type="ECO:0000256" key="4">
    <source>
        <dbReference type="ARBA" id="ARBA00022827"/>
    </source>
</evidence>
<dbReference type="EMBL" id="AP024488">
    <property type="protein sequence ID" value="BCS97908.1"/>
    <property type="molecule type" value="Genomic_DNA"/>
</dbReference>
<feature type="domain" description="Electron transfer flavoprotein alpha/beta-subunit N-terminal" evidence="6">
    <location>
        <begin position="13"/>
        <end position="204"/>
    </location>
</feature>
<evidence type="ECO:0000256" key="1">
    <source>
        <dbReference type="ARBA" id="ARBA00005817"/>
    </source>
</evidence>
<dbReference type="PANTHER" id="PTHR43153">
    <property type="entry name" value="ELECTRON TRANSFER FLAVOPROTEIN ALPHA"/>
    <property type="match status" value="1"/>
</dbReference>
<organism evidence="7 8">
    <name type="scientific">Desulfoluna limicola</name>
    <dbReference type="NCBI Taxonomy" id="2810562"/>
    <lineage>
        <taxon>Bacteria</taxon>
        <taxon>Pseudomonadati</taxon>
        <taxon>Thermodesulfobacteriota</taxon>
        <taxon>Desulfobacteria</taxon>
        <taxon>Desulfobacterales</taxon>
        <taxon>Desulfolunaceae</taxon>
        <taxon>Desulfoluna</taxon>
    </lineage>
</organism>
<dbReference type="Pfam" id="PF00766">
    <property type="entry name" value="ETF_alpha"/>
    <property type="match status" value="1"/>
</dbReference>
<dbReference type="InterPro" id="IPR014731">
    <property type="entry name" value="ETF_asu_C"/>
</dbReference>
<keyword evidence="8" id="KW-1185">Reference proteome</keyword>
<dbReference type="InterPro" id="IPR033947">
    <property type="entry name" value="ETF_alpha_N"/>
</dbReference>
<evidence type="ECO:0000256" key="5">
    <source>
        <dbReference type="ARBA" id="ARBA00022982"/>
    </source>
</evidence>
<dbReference type="Gene3D" id="3.40.50.1220">
    <property type="entry name" value="TPP-binding domain"/>
    <property type="match status" value="1"/>
</dbReference>
<evidence type="ECO:0000259" key="6">
    <source>
        <dbReference type="SMART" id="SM00893"/>
    </source>
</evidence>
<evidence type="ECO:0000256" key="3">
    <source>
        <dbReference type="ARBA" id="ARBA00022630"/>
    </source>
</evidence>
<keyword evidence="3" id="KW-0285">Flavoprotein</keyword>
<dbReference type="SUPFAM" id="SSF52402">
    <property type="entry name" value="Adenine nucleotide alpha hydrolases-like"/>
    <property type="match status" value="1"/>
</dbReference>
<dbReference type="RefSeq" id="WP_236889322.1">
    <property type="nucleotide sequence ID" value="NZ_AP024488.1"/>
</dbReference>
<dbReference type="InterPro" id="IPR029035">
    <property type="entry name" value="DHS-like_NAD/FAD-binding_dom"/>
</dbReference>
<name>A0ABN6F7A8_9BACT</name>
<dbReference type="SMART" id="SM00893">
    <property type="entry name" value="ETF"/>
    <property type="match status" value="1"/>
</dbReference>
<sequence>MTSTKDLSAHKGVWVFIEQFEGKLTQSTLSLEILGEARKLADKLETELTAVLLGENLADTAAELIQYGADKVLVGDAPVLANYRTELYTDIICKEAEERKPDILLVGASATGRDLAPRISFRLHTGCTADCTELGIDDDKKILVSTRPAFGGNVMATILCPDHRPQMSTVREGVMDVPVKDASRTGEIIALDITAKEEDARVKILEVKKHEAASVNIQEAIRVVSAGMGACTGECFDSLKQLAKELGAELGGTRPVFESGRIPHEVQIGQTGKTVRPELYLAVGISGTVQHTTGMSNSRTVVAINKDPNAEIFKFAHYGIVGDAKAVVPELIDQLKAAKG</sequence>
<dbReference type="InterPro" id="IPR014729">
    <property type="entry name" value="Rossmann-like_a/b/a_fold"/>
</dbReference>
<comment type="similarity">
    <text evidence="1">Belongs to the ETF alpha-subunit/FixB family.</text>
</comment>
<dbReference type="InterPro" id="IPR001308">
    <property type="entry name" value="ETF_a/FixB"/>
</dbReference>
<dbReference type="PROSITE" id="PS00696">
    <property type="entry name" value="ETF_ALPHA"/>
    <property type="match status" value="1"/>
</dbReference>
<evidence type="ECO:0000256" key="2">
    <source>
        <dbReference type="ARBA" id="ARBA00022448"/>
    </source>
</evidence>